<evidence type="ECO:0000313" key="1">
    <source>
        <dbReference type="EMBL" id="GAA6114627.1"/>
    </source>
</evidence>
<dbReference type="Pfam" id="PF13419">
    <property type="entry name" value="HAD_2"/>
    <property type="match status" value="1"/>
</dbReference>
<dbReference type="GO" id="GO:0016787">
    <property type="term" value="F:hydrolase activity"/>
    <property type="evidence" value="ECO:0007669"/>
    <property type="project" value="UniProtKB-KW"/>
</dbReference>
<gene>
    <name evidence="1" type="ORF">AP20H10_09900</name>
</gene>
<name>A0ABP9ZIK7_9LACO</name>
<dbReference type="NCBIfam" id="TIGR01549">
    <property type="entry name" value="HAD-SF-IA-v1"/>
    <property type="match status" value="1"/>
</dbReference>
<dbReference type="InterPro" id="IPR023214">
    <property type="entry name" value="HAD_sf"/>
</dbReference>
<dbReference type="Gene3D" id="3.40.50.1000">
    <property type="entry name" value="HAD superfamily/HAD-like"/>
    <property type="match status" value="1"/>
</dbReference>
<comment type="caution">
    <text evidence="1">The sequence shown here is derived from an EMBL/GenBank/DDBJ whole genome shotgun (WGS) entry which is preliminary data.</text>
</comment>
<dbReference type="InterPro" id="IPR006439">
    <property type="entry name" value="HAD-SF_hydro_IA"/>
</dbReference>
<evidence type="ECO:0000313" key="2">
    <source>
        <dbReference type="Proteomes" id="UP001438112"/>
    </source>
</evidence>
<sequence>MNMIFDFDGTVMDTYPIMVESFVDALIQLKIDDFEIDDYEINQIMRRHSLATCLQKYSAHFNLSEDILADYYHKNESNNIIDANLFLNVSQVLNKNIENGGKNFILTHRDDVAINLLKKHSIDSLFTEIVTKNNHFKRKPDPESLNYLIDNNKLDRENTIMVGDRKLDIDAAHNAGIKGCLFDPDAMINSTGNPEYNFNNYYDLLNSELI</sequence>
<dbReference type="EMBL" id="BAABVV010000037">
    <property type="protein sequence ID" value="GAA6114627.1"/>
    <property type="molecule type" value="Genomic_DNA"/>
</dbReference>
<dbReference type="SFLD" id="SFLDG01129">
    <property type="entry name" value="C1.5:_HAD__Beta-PGM__Phosphata"/>
    <property type="match status" value="1"/>
</dbReference>
<dbReference type="PANTHER" id="PTHR43434">
    <property type="entry name" value="PHOSPHOGLYCOLATE PHOSPHATASE"/>
    <property type="match status" value="1"/>
</dbReference>
<reference evidence="1 2" key="1">
    <citation type="submission" date="2024-03" db="EMBL/GenBank/DDBJ databases">
        <title>Inconsistent identification of Apilactobacillus kunkeei-related strains obtained by well-developed overall genome related indices.</title>
        <authorList>
            <person name="Maeno S."/>
            <person name="Endo A."/>
        </authorList>
    </citation>
    <scope>NUCLEOTIDE SEQUENCE [LARGE SCALE GENOMIC DNA]</scope>
    <source>
        <strain evidence="1 2">20H-10</strain>
    </source>
</reference>
<dbReference type="InterPro" id="IPR050155">
    <property type="entry name" value="HAD-like_hydrolase_sf"/>
</dbReference>
<dbReference type="InterPro" id="IPR036412">
    <property type="entry name" value="HAD-like_sf"/>
</dbReference>
<proteinExistence type="predicted"/>
<dbReference type="InterPro" id="IPR023198">
    <property type="entry name" value="PGP-like_dom2"/>
</dbReference>
<dbReference type="Gene3D" id="1.10.150.240">
    <property type="entry name" value="Putative phosphatase, domain 2"/>
    <property type="match status" value="1"/>
</dbReference>
<keyword evidence="2" id="KW-1185">Reference proteome</keyword>
<protein>
    <submittedName>
        <fullName evidence="1">HAD family hydrolase</fullName>
    </submittedName>
</protein>
<dbReference type="InterPro" id="IPR041492">
    <property type="entry name" value="HAD_2"/>
</dbReference>
<keyword evidence="1" id="KW-0378">Hydrolase</keyword>
<dbReference type="SUPFAM" id="SSF56784">
    <property type="entry name" value="HAD-like"/>
    <property type="match status" value="1"/>
</dbReference>
<dbReference type="SFLD" id="SFLDS00003">
    <property type="entry name" value="Haloacid_Dehalogenase"/>
    <property type="match status" value="1"/>
</dbReference>
<dbReference type="Proteomes" id="UP001438112">
    <property type="component" value="Unassembled WGS sequence"/>
</dbReference>
<accession>A0ABP9ZIK7</accession>
<dbReference type="RefSeq" id="WP_353318188.1">
    <property type="nucleotide sequence ID" value="NZ_BAABVV010000037.1"/>
</dbReference>
<organism evidence="1 2">
    <name type="scientific">Apilactobacillus apinorum</name>
    <dbReference type="NCBI Taxonomy" id="1218495"/>
    <lineage>
        <taxon>Bacteria</taxon>
        <taxon>Bacillati</taxon>
        <taxon>Bacillota</taxon>
        <taxon>Bacilli</taxon>
        <taxon>Lactobacillales</taxon>
        <taxon>Lactobacillaceae</taxon>
        <taxon>Apilactobacillus</taxon>
    </lineage>
</organism>
<dbReference type="PANTHER" id="PTHR43434:SF25">
    <property type="entry name" value="PHOSPHOGLYCOLATE PHOSPHATASE"/>
    <property type="match status" value="1"/>
</dbReference>